<evidence type="ECO:0000256" key="3">
    <source>
        <dbReference type="ARBA" id="ARBA00022989"/>
    </source>
</evidence>
<feature type="transmembrane region" description="Helical" evidence="5">
    <location>
        <begin position="1064"/>
        <end position="1085"/>
    </location>
</feature>
<dbReference type="InterPro" id="IPR028082">
    <property type="entry name" value="Peripla_BP_I"/>
</dbReference>
<proteinExistence type="predicted"/>
<comment type="caution">
    <text evidence="8">The sequence shown here is derived from an EMBL/GenBank/DDBJ whole genome shotgun (WGS) entry which is preliminary data.</text>
</comment>
<feature type="signal peptide" evidence="6">
    <location>
        <begin position="1"/>
        <end position="16"/>
    </location>
</feature>
<feature type="transmembrane region" description="Helical" evidence="5">
    <location>
        <begin position="1036"/>
        <end position="1058"/>
    </location>
</feature>
<name>A0AAU9KFM0_9CILI</name>
<dbReference type="AlphaFoldDB" id="A0AAU9KFM0"/>
<dbReference type="GO" id="GO:0016020">
    <property type="term" value="C:membrane"/>
    <property type="evidence" value="ECO:0007669"/>
    <property type="project" value="UniProtKB-SubCell"/>
</dbReference>
<dbReference type="SUPFAM" id="SSF53822">
    <property type="entry name" value="Periplasmic binding protein-like I"/>
    <property type="match status" value="1"/>
</dbReference>
<evidence type="ECO:0000259" key="7">
    <source>
        <dbReference type="Pfam" id="PF01094"/>
    </source>
</evidence>
<evidence type="ECO:0000256" key="2">
    <source>
        <dbReference type="ARBA" id="ARBA00022692"/>
    </source>
</evidence>
<evidence type="ECO:0000313" key="9">
    <source>
        <dbReference type="Proteomes" id="UP001162131"/>
    </source>
</evidence>
<feature type="transmembrane region" description="Helical" evidence="5">
    <location>
        <begin position="983"/>
        <end position="1000"/>
    </location>
</feature>
<feature type="domain" description="Receptor ligand binding region" evidence="7">
    <location>
        <begin position="357"/>
        <end position="695"/>
    </location>
</feature>
<evidence type="ECO:0000256" key="5">
    <source>
        <dbReference type="SAM" id="Phobius"/>
    </source>
</evidence>
<feature type="transmembrane region" description="Helical" evidence="5">
    <location>
        <begin position="1006"/>
        <end position="1024"/>
    </location>
</feature>
<sequence length="1175" mass="133516">MVKVIASLTLVALVQSQLLVEIFFSSHTDTSLMTSISTNLRIKLNSQIDLRQTEIKSSLSILNRKVNPAIALDLTSSLSFARILKELSKQKQFILVSFSPSDNYDFWEFFIHNPLSDHADAIFSLISYFKWEKFVVISDLNFDPMTASTSAEVFKKDIYNFYFSDEGSQDSADLLIGKAIKPTGIKNFIIFNKGEGATKIISSLKSKNLLTQGTGVLLASQSVWGLQGSGLVAVIESGLQNSTSYYNYEALAVEKFIRQVISFNEFSNIAIRELLEKNTVNHHPAQKFMLINTLNSTKIPSGSITSGNLTLTRPILFPGNSTIPPNSPYTNITVSMADGVTNPGSTNSSTSYIVKDGARYAFSYLQKIHFLDNFQISITHTDCGAEVYNASFSIQCFARLRRQLGIALISASYPLLCVGNIVSLRALNVSIPHISENGAAGVLASQQSYPEFMRIMKDSRYNSGAFIALASVFDWKSICVIYQNNTWSNLAYEYYLNQTKKSDIKIVNTERVVASPYRHEMYDKHKPLMEYLISLKVRIFVMFIMIPDEFYFIEDFYDAGLRRGEAIFIFPSRITENLVIEKDPVQRAKLYDLLYGSIVVDQADWVGELGKEVKKGIIANYPGSLTNRCFSFDSVMLLMSGIKFTLNVGENVEDSKILNANLRKQRFVGCSGTVSIENGSNERSVIAFGIYNMRWNSTSDSMYDWWVATYDLSSEQLITFFDDIIWYNNKTSTPSAKIVYADGCPFDKSLRQYSEKGSAVLYGVGSGVLLSTIIITYYIWKKWWRIEIKDLIEKTRIKFDDFLVMGMIYTDFLQYLSMGPDIKKFDNYSYTLANYAALNFGWVTVGKSFWIYVASAVVGIFLWIYFAIIPTFAIQNRIIGKIAFINSDRIVRMGIPLIGNACFLPIISVLLSVFQCNEGIGNDLDESFVHSDCTVYCWKGTHLTWAAVSIAALLVYLPLAVFYRPFWDHADDMMKIKTRPAYLMLKSVFQVALVFMNKALKPVDQALYGFIYFLALLVFFLWCMKKKPYNYQRLNLWVLISYLAVLWNVVISSIFWLELYEGNIFLWISSLYIGWIALLVSGLLIQWKYCPSLLYGDKAPDIGIFFRFSLGSKISAAEINKSIRERMESRISLQEEIQPIPVNKSKLDEEIRDYDNTNRNFLSHDEFVLRVQDIS</sequence>
<protein>
    <recommendedName>
        <fullName evidence="7">Receptor ligand binding region domain-containing protein</fullName>
    </recommendedName>
</protein>
<gene>
    <name evidence="8" type="ORF">BSTOLATCC_MIC64050</name>
</gene>
<comment type="subcellular location">
    <subcellularLocation>
        <location evidence="1">Membrane</location>
    </subcellularLocation>
</comment>
<feature type="transmembrane region" description="Helical" evidence="5">
    <location>
        <begin position="759"/>
        <end position="780"/>
    </location>
</feature>
<dbReference type="Pfam" id="PF01094">
    <property type="entry name" value="ANF_receptor"/>
    <property type="match status" value="1"/>
</dbReference>
<keyword evidence="2 5" id="KW-0812">Transmembrane</keyword>
<keyword evidence="9" id="KW-1185">Reference proteome</keyword>
<feature type="chain" id="PRO_5043986868" description="Receptor ligand binding region domain-containing protein" evidence="6">
    <location>
        <begin position="17"/>
        <end position="1175"/>
    </location>
</feature>
<dbReference type="Gene3D" id="3.40.50.2300">
    <property type="match status" value="2"/>
</dbReference>
<dbReference type="EMBL" id="CAJZBQ010000062">
    <property type="protein sequence ID" value="CAG9335584.1"/>
    <property type="molecule type" value="Genomic_DNA"/>
</dbReference>
<feature type="transmembrane region" description="Helical" evidence="5">
    <location>
        <begin position="849"/>
        <end position="874"/>
    </location>
</feature>
<evidence type="ECO:0000256" key="4">
    <source>
        <dbReference type="ARBA" id="ARBA00023136"/>
    </source>
</evidence>
<accession>A0AAU9KFM0</accession>
<dbReference type="InterPro" id="IPR001828">
    <property type="entry name" value="ANF_lig-bd_rcpt"/>
</dbReference>
<evidence type="ECO:0000313" key="8">
    <source>
        <dbReference type="EMBL" id="CAG9335584.1"/>
    </source>
</evidence>
<dbReference type="Proteomes" id="UP001162131">
    <property type="component" value="Unassembled WGS sequence"/>
</dbReference>
<keyword evidence="6" id="KW-0732">Signal</keyword>
<organism evidence="8 9">
    <name type="scientific">Blepharisma stoltei</name>
    <dbReference type="NCBI Taxonomy" id="1481888"/>
    <lineage>
        <taxon>Eukaryota</taxon>
        <taxon>Sar</taxon>
        <taxon>Alveolata</taxon>
        <taxon>Ciliophora</taxon>
        <taxon>Postciliodesmatophora</taxon>
        <taxon>Heterotrichea</taxon>
        <taxon>Heterotrichida</taxon>
        <taxon>Blepharismidae</taxon>
        <taxon>Blepharisma</taxon>
    </lineage>
</organism>
<feature type="transmembrane region" description="Helical" evidence="5">
    <location>
        <begin position="943"/>
        <end position="963"/>
    </location>
</feature>
<keyword evidence="3 5" id="KW-1133">Transmembrane helix</keyword>
<feature type="transmembrane region" description="Helical" evidence="5">
    <location>
        <begin position="801"/>
        <end position="818"/>
    </location>
</feature>
<reference evidence="8" key="1">
    <citation type="submission" date="2021-09" db="EMBL/GenBank/DDBJ databases">
        <authorList>
            <consortium name="AG Swart"/>
            <person name="Singh M."/>
            <person name="Singh A."/>
            <person name="Seah K."/>
            <person name="Emmerich C."/>
        </authorList>
    </citation>
    <scope>NUCLEOTIDE SEQUENCE</scope>
    <source>
        <strain evidence="8">ATCC30299</strain>
    </source>
</reference>
<feature type="transmembrane region" description="Helical" evidence="5">
    <location>
        <begin position="895"/>
        <end position="914"/>
    </location>
</feature>
<evidence type="ECO:0000256" key="6">
    <source>
        <dbReference type="SAM" id="SignalP"/>
    </source>
</evidence>
<keyword evidence="4 5" id="KW-0472">Membrane</keyword>
<evidence type="ECO:0000256" key="1">
    <source>
        <dbReference type="ARBA" id="ARBA00004370"/>
    </source>
</evidence>